<comment type="cofactor">
    <cofactor evidence="5">
        <name>Mg(2+)</name>
        <dbReference type="ChEBI" id="CHEBI:18420"/>
    </cofactor>
</comment>
<feature type="domain" description="PIN" evidence="6">
    <location>
        <begin position="4"/>
        <end position="134"/>
    </location>
</feature>
<dbReference type="InterPro" id="IPR022907">
    <property type="entry name" value="VapC_family"/>
</dbReference>
<dbReference type="GO" id="GO:0000287">
    <property type="term" value="F:magnesium ion binding"/>
    <property type="evidence" value="ECO:0007669"/>
    <property type="project" value="UniProtKB-UniRule"/>
</dbReference>
<dbReference type="AlphaFoldDB" id="A0A1Z4JDE8"/>
<keyword evidence="1 5" id="KW-1277">Toxin-antitoxin system</keyword>
<dbReference type="GO" id="GO:0090729">
    <property type="term" value="F:toxin activity"/>
    <property type="evidence" value="ECO:0007669"/>
    <property type="project" value="UniProtKB-KW"/>
</dbReference>
<keyword evidence="4 5" id="KW-0378">Hydrolase</keyword>
<dbReference type="GO" id="GO:0016787">
    <property type="term" value="F:hydrolase activity"/>
    <property type="evidence" value="ECO:0007669"/>
    <property type="project" value="UniProtKB-KW"/>
</dbReference>
<dbReference type="Pfam" id="PF01850">
    <property type="entry name" value="PIN"/>
    <property type="match status" value="1"/>
</dbReference>
<dbReference type="GO" id="GO:0004540">
    <property type="term" value="F:RNA nuclease activity"/>
    <property type="evidence" value="ECO:0007669"/>
    <property type="project" value="InterPro"/>
</dbReference>
<feature type="binding site" evidence="5">
    <location>
        <position position="7"/>
    </location>
    <ligand>
        <name>Mg(2+)</name>
        <dbReference type="ChEBI" id="CHEBI:18420"/>
    </ligand>
</feature>
<sequence length="146" mass="16445">MVKVLFDTNIIVAALSEAHEMHDRARPWLEQVQIDRTIEGCISTHSFAESYSLLTRLPPPYRISPANAERLLSEDLTQFTRISLTAEDYQAVLRKVVQMNISGGGIYDTLIAYAALKANVDMLLTFNVKHFVRLGEEVAQLVQLPD</sequence>
<evidence type="ECO:0000256" key="1">
    <source>
        <dbReference type="ARBA" id="ARBA00022649"/>
    </source>
</evidence>
<keyword evidence="2 5" id="KW-0540">Nuclease</keyword>
<name>A0A1Z4JDE8_LEPBY</name>
<reference evidence="7 8" key="1">
    <citation type="submission" date="2017-06" db="EMBL/GenBank/DDBJ databases">
        <title>Genome sequencing of cyanobaciteial culture collection at National Institute for Environmental Studies (NIES).</title>
        <authorList>
            <person name="Hirose Y."/>
            <person name="Shimura Y."/>
            <person name="Fujisawa T."/>
            <person name="Nakamura Y."/>
            <person name="Kawachi M."/>
        </authorList>
    </citation>
    <scope>NUCLEOTIDE SEQUENCE [LARGE SCALE GENOMIC DNA]</scope>
    <source>
        <strain evidence="7 8">NIES-2135</strain>
    </source>
</reference>
<evidence type="ECO:0000256" key="4">
    <source>
        <dbReference type="ARBA" id="ARBA00022801"/>
    </source>
</evidence>
<gene>
    <name evidence="5" type="primary">vapC</name>
    <name evidence="7" type="ORF">NIES2135_15160</name>
</gene>
<organism evidence="7 8">
    <name type="scientific">Leptolyngbya boryana NIES-2135</name>
    <dbReference type="NCBI Taxonomy" id="1973484"/>
    <lineage>
        <taxon>Bacteria</taxon>
        <taxon>Bacillati</taxon>
        <taxon>Cyanobacteriota</taxon>
        <taxon>Cyanophyceae</taxon>
        <taxon>Leptolyngbyales</taxon>
        <taxon>Leptolyngbyaceae</taxon>
        <taxon>Leptolyngbya group</taxon>
        <taxon>Leptolyngbya</taxon>
    </lineage>
</organism>
<comment type="similarity">
    <text evidence="5">Belongs to the PINc/VapC protein family.</text>
</comment>
<dbReference type="InterPro" id="IPR002716">
    <property type="entry name" value="PIN_dom"/>
</dbReference>
<dbReference type="Gene3D" id="3.40.50.1010">
    <property type="entry name" value="5'-nuclease"/>
    <property type="match status" value="1"/>
</dbReference>
<evidence type="ECO:0000256" key="5">
    <source>
        <dbReference type="HAMAP-Rule" id="MF_00265"/>
    </source>
</evidence>
<keyword evidence="8" id="KW-1185">Reference proteome</keyword>
<evidence type="ECO:0000313" key="8">
    <source>
        <dbReference type="Proteomes" id="UP000217895"/>
    </source>
</evidence>
<dbReference type="HAMAP" id="MF_00265">
    <property type="entry name" value="VapC_Nob1"/>
    <property type="match status" value="1"/>
</dbReference>
<keyword evidence="3 5" id="KW-0479">Metal-binding</keyword>
<protein>
    <recommendedName>
        <fullName evidence="5">Ribonuclease VapC</fullName>
        <shortName evidence="5">RNase VapC</shortName>
        <ecNumber evidence="5">3.1.-.-</ecNumber>
    </recommendedName>
    <alternativeName>
        <fullName evidence="5">Toxin VapC</fullName>
    </alternativeName>
</protein>
<proteinExistence type="inferred from homology"/>
<keyword evidence="5" id="KW-0460">Magnesium</keyword>
<dbReference type="InterPro" id="IPR029060">
    <property type="entry name" value="PIN-like_dom_sf"/>
</dbReference>
<evidence type="ECO:0000256" key="3">
    <source>
        <dbReference type="ARBA" id="ARBA00022723"/>
    </source>
</evidence>
<evidence type="ECO:0000259" key="6">
    <source>
        <dbReference type="Pfam" id="PF01850"/>
    </source>
</evidence>
<accession>A0A1Z4JDE8</accession>
<evidence type="ECO:0000313" key="7">
    <source>
        <dbReference type="EMBL" id="BAY54698.1"/>
    </source>
</evidence>
<evidence type="ECO:0000256" key="2">
    <source>
        <dbReference type="ARBA" id="ARBA00022722"/>
    </source>
</evidence>
<dbReference type="EMBL" id="AP018203">
    <property type="protein sequence ID" value="BAY54698.1"/>
    <property type="molecule type" value="Genomic_DNA"/>
</dbReference>
<dbReference type="SUPFAM" id="SSF88723">
    <property type="entry name" value="PIN domain-like"/>
    <property type="match status" value="1"/>
</dbReference>
<dbReference type="EC" id="3.1.-.-" evidence="5"/>
<comment type="function">
    <text evidence="5">Toxic component of a toxin-antitoxin (TA) system. An RNase.</text>
</comment>
<keyword evidence="5" id="KW-0800">Toxin</keyword>
<feature type="binding site" evidence="5">
    <location>
        <position position="108"/>
    </location>
    <ligand>
        <name>Mg(2+)</name>
        <dbReference type="ChEBI" id="CHEBI:18420"/>
    </ligand>
</feature>
<dbReference type="Proteomes" id="UP000217895">
    <property type="component" value="Chromosome"/>
</dbReference>